<sequence>MVLEHPPPPSRSRQTSSACSSAAQSTSPLNNNKIRESRGISCEGDMPLPTVDGSGIITSWLDTPLLLPLLGPCGVVAVFSATE</sequence>
<evidence type="ECO:0000313" key="3">
    <source>
        <dbReference type="Proteomes" id="UP000017861"/>
    </source>
</evidence>
<comment type="caution">
    <text evidence="2">The sequence shown here is derived from an EMBL/GenBank/DDBJ whole genome shotgun (WGS) entry which is preliminary data.</text>
</comment>
<feature type="compositionally biased region" description="Pro residues" evidence="1">
    <location>
        <begin position="1"/>
        <end position="10"/>
    </location>
</feature>
<name>V5B5J4_TRYCR</name>
<proteinExistence type="predicted"/>
<dbReference type="VEuPathDB" id="TriTrypDB:TCDM_11169"/>
<dbReference type="AlphaFoldDB" id="V5B5J4"/>
<dbReference type="EMBL" id="AYLP01000315">
    <property type="protein sequence ID" value="ESS61257.1"/>
    <property type="molecule type" value="Genomic_DNA"/>
</dbReference>
<feature type="compositionally biased region" description="Low complexity" evidence="1">
    <location>
        <begin position="11"/>
        <end position="27"/>
    </location>
</feature>
<feature type="region of interest" description="Disordered" evidence="1">
    <location>
        <begin position="1"/>
        <end position="45"/>
    </location>
</feature>
<evidence type="ECO:0000256" key="1">
    <source>
        <dbReference type="SAM" id="MobiDB-lite"/>
    </source>
</evidence>
<reference evidence="2 3" key="1">
    <citation type="journal article" date="2014" name="Genome Announc.">
        <title>Trypanosoma cruzi Clone Dm28c Draft Genome Sequence.</title>
        <authorList>
            <person name="Grisard E.C."/>
            <person name="Teixeira S.M."/>
            <person name="de Almeida L.G."/>
            <person name="Stoco P.H."/>
            <person name="Gerber A.L."/>
            <person name="Talavera-Lopez C."/>
            <person name="Lima O.C."/>
            <person name="Andersson B."/>
            <person name="de Vasconcelos A.T."/>
        </authorList>
    </citation>
    <scope>NUCLEOTIDE SEQUENCE [LARGE SCALE GENOMIC DNA]</scope>
    <source>
        <strain evidence="2 3">Dm28c</strain>
    </source>
</reference>
<organism evidence="2 3">
    <name type="scientific">Trypanosoma cruzi Dm28c</name>
    <dbReference type="NCBI Taxonomy" id="1416333"/>
    <lineage>
        <taxon>Eukaryota</taxon>
        <taxon>Discoba</taxon>
        <taxon>Euglenozoa</taxon>
        <taxon>Kinetoplastea</taxon>
        <taxon>Metakinetoplastina</taxon>
        <taxon>Trypanosomatida</taxon>
        <taxon>Trypanosomatidae</taxon>
        <taxon>Trypanosoma</taxon>
        <taxon>Schizotrypanum</taxon>
    </lineage>
</organism>
<dbReference type="Proteomes" id="UP000017861">
    <property type="component" value="Unassembled WGS sequence"/>
</dbReference>
<accession>V5B5J4</accession>
<protein>
    <submittedName>
        <fullName evidence="2">Uncharacterized protein</fullName>
    </submittedName>
</protein>
<gene>
    <name evidence="2" type="ORF">TCDM_11169</name>
</gene>
<evidence type="ECO:0000313" key="2">
    <source>
        <dbReference type="EMBL" id="ESS61257.1"/>
    </source>
</evidence>